<dbReference type="InterPro" id="IPR050991">
    <property type="entry name" value="ECM_Regulatory_Proteins"/>
</dbReference>
<evidence type="ECO:0000313" key="7">
    <source>
        <dbReference type="Proteomes" id="UP001595912"/>
    </source>
</evidence>
<feature type="chain" id="PRO_5046713638" evidence="4">
    <location>
        <begin position="29"/>
        <end position="490"/>
    </location>
</feature>
<feature type="domain" description="Fibronectin type-III" evidence="5">
    <location>
        <begin position="31"/>
        <end position="120"/>
    </location>
</feature>
<dbReference type="InterPro" id="IPR013783">
    <property type="entry name" value="Ig-like_fold"/>
</dbReference>
<feature type="signal peptide" evidence="4">
    <location>
        <begin position="1"/>
        <end position="28"/>
    </location>
</feature>
<name>A0ABV9WEV9_9ACTN</name>
<dbReference type="Gene3D" id="2.60.40.10">
    <property type="entry name" value="Immunoglobulins"/>
    <property type="match status" value="5"/>
</dbReference>
<evidence type="ECO:0000313" key="6">
    <source>
        <dbReference type="EMBL" id="MFC5006053.1"/>
    </source>
</evidence>
<reference evidence="7" key="1">
    <citation type="journal article" date="2019" name="Int. J. Syst. Evol. Microbiol.">
        <title>The Global Catalogue of Microorganisms (GCM) 10K type strain sequencing project: providing services to taxonomists for standard genome sequencing and annotation.</title>
        <authorList>
            <consortium name="The Broad Institute Genomics Platform"/>
            <consortium name="The Broad Institute Genome Sequencing Center for Infectious Disease"/>
            <person name="Wu L."/>
            <person name="Ma J."/>
        </authorList>
    </citation>
    <scope>NUCLEOTIDE SEQUENCE [LARGE SCALE GENOMIC DNA]</scope>
    <source>
        <strain evidence="7">CGMCC 4.7152</strain>
    </source>
</reference>
<keyword evidence="1" id="KW-0677">Repeat</keyword>
<protein>
    <submittedName>
        <fullName evidence="6">Fibronectin type III domain-containing protein</fullName>
    </submittedName>
</protein>
<dbReference type="EMBL" id="JBHSIU010000089">
    <property type="protein sequence ID" value="MFC5006053.1"/>
    <property type="molecule type" value="Genomic_DNA"/>
</dbReference>
<dbReference type="PROSITE" id="PS50853">
    <property type="entry name" value="FN3"/>
    <property type="match status" value="2"/>
</dbReference>
<dbReference type="SMART" id="SM00060">
    <property type="entry name" value="FN3"/>
    <property type="match status" value="5"/>
</dbReference>
<dbReference type="PANTHER" id="PTHR46708">
    <property type="entry name" value="TENASCIN"/>
    <property type="match status" value="1"/>
</dbReference>
<organism evidence="6 7">
    <name type="scientific">Dactylosporangium cerinum</name>
    <dbReference type="NCBI Taxonomy" id="1434730"/>
    <lineage>
        <taxon>Bacteria</taxon>
        <taxon>Bacillati</taxon>
        <taxon>Actinomycetota</taxon>
        <taxon>Actinomycetes</taxon>
        <taxon>Micromonosporales</taxon>
        <taxon>Micromonosporaceae</taxon>
        <taxon>Dactylosporangium</taxon>
    </lineage>
</organism>
<evidence type="ECO:0000256" key="3">
    <source>
        <dbReference type="ARBA" id="ARBA00023326"/>
    </source>
</evidence>
<keyword evidence="2" id="KW-0326">Glycosidase</keyword>
<dbReference type="InterPro" id="IPR036116">
    <property type="entry name" value="FN3_sf"/>
</dbReference>
<sequence>MRQVLRRTGLFAVATALALAGLPGTASASSGPAIPQRLYARNGATSIALSWTQPASGSRPTYFQVYENGAVVARNTTIHATVGNLVFNSTHTYTVTAVDHYGRESAPSAPVTRTAIVGGPFGCGLTAPSGLVATDVTASAVSLSWSNAQPYWDQPGTLLVLLDGAVVQQTTLDSARISGLAPASTHTVQVARRDCNGTLHPSVRLTVTTLSGGSARPAAPTGLTVGARTNTSIALSWAPSTGAAVRYQVYDGATPVAASTAASATVSGLWRDTGHQFTVSALDAAGGESAQSAPMATATQTCDPSVPAPTGLTATALSASTIALHWVSTVEATGFTVYAKPSGAVIATGPADSAVITGLPSASTRGYAVSAQTAACGSSAPGSTVTAATLAGPAARPTAPTGLTASVRQSGAFTGTATLSWTQPASADPVTGYRLYEGAALFATASGTSLMLTLPSGPTHTVIVVAVDAAGQESTAAGPVRFTIPFIPPP</sequence>
<evidence type="ECO:0000256" key="1">
    <source>
        <dbReference type="ARBA" id="ARBA00022737"/>
    </source>
</evidence>
<evidence type="ECO:0000259" key="5">
    <source>
        <dbReference type="PROSITE" id="PS50853"/>
    </source>
</evidence>
<dbReference type="PANTHER" id="PTHR46708:SF2">
    <property type="entry name" value="FIBRONECTIN TYPE-III DOMAIN-CONTAINING PROTEIN"/>
    <property type="match status" value="1"/>
</dbReference>
<dbReference type="Pfam" id="PF00041">
    <property type="entry name" value="fn3"/>
    <property type="match status" value="1"/>
</dbReference>
<keyword evidence="3" id="KW-0119">Carbohydrate metabolism</keyword>
<dbReference type="Proteomes" id="UP001595912">
    <property type="component" value="Unassembled WGS sequence"/>
</dbReference>
<comment type="caution">
    <text evidence="6">The sequence shown here is derived from an EMBL/GenBank/DDBJ whole genome shotgun (WGS) entry which is preliminary data.</text>
</comment>
<dbReference type="RefSeq" id="WP_380126649.1">
    <property type="nucleotide sequence ID" value="NZ_JBHSIU010000089.1"/>
</dbReference>
<keyword evidence="3" id="KW-0624">Polysaccharide degradation</keyword>
<accession>A0ABV9WEV9</accession>
<dbReference type="InterPro" id="IPR003961">
    <property type="entry name" value="FN3_dom"/>
</dbReference>
<keyword evidence="7" id="KW-1185">Reference proteome</keyword>
<keyword evidence="4" id="KW-0732">Signal</keyword>
<evidence type="ECO:0000256" key="4">
    <source>
        <dbReference type="SAM" id="SignalP"/>
    </source>
</evidence>
<gene>
    <name evidence="6" type="ORF">ACFPIJ_50560</name>
</gene>
<evidence type="ECO:0000256" key="2">
    <source>
        <dbReference type="ARBA" id="ARBA00023295"/>
    </source>
</evidence>
<keyword evidence="2" id="KW-0378">Hydrolase</keyword>
<proteinExistence type="predicted"/>
<feature type="domain" description="Fibronectin type-III" evidence="5">
    <location>
        <begin position="219"/>
        <end position="304"/>
    </location>
</feature>
<dbReference type="CDD" id="cd00063">
    <property type="entry name" value="FN3"/>
    <property type="match status" value="2"/>
</dbReference>
<dbReference type="SUPFAM" id="SSF49265">
    <property type="entry name" value="Fibronectin type III"/>
    <property type="match status" value="3"/>
</dbReference>